<protein>
    <submittedName>
        <fullName evidence="1">Uncharacterized protein</fullName>
    </submittedName>
</protein>
<sequence length="72" mass="7976">MNVGCLRFVDRQGDWIMAVIGDRVEVEIVGGATAERLGEGRHGRWEARKAPGCHRGEVRCHMELSVGEGWVS</sequence>
<dbReference type="EMBL" id="JAUHHV010000002">
    <property type="protein sequence ID" value="KAK1433492.1"/>
    <property type="molecule type" value="Genomic_DNA"/>
</dbReference>
<dbReference type="AlphaFoldDB" id="A0AAD8L2D6"/>
<evidence type="ECO:0000313" key="1">
    <source>
        <dbReference type="EMBL" id="KAK1433492.1"/>
    </source>
</evidence>
<organism evidence="1 2">
    <name type="scientific">Tagetes erecta</name>
    <name type="common">African marigold</name>
    <dbReference type="NCBI Taxonomy" id="13708"/>
    <lineage>
        <taxon>Eukaryota</taxon>
        <taxon>Viridiplantae</taxon>
        <taxon>Streptophyta</taxon>
        <taxon>Embryophyta</taxon>
        <taxon>Tracheophyta</taxon>
        <taxon>Spermatophyta</taxon>
        <taxon>Magnoliopsida</taxon>
        <taxon>eudicotyledons</taxon>
        <taxon>Gunneridae</taxon>
        <taxon>Pentapetalae</taxon>
        <taxon>asterids</taxon>
        <taxon>campanulids</taxon>
        <taxon>Asterales</taxon>
        <taxon>Asteraceae</taxon>
        <taxon>Asteroideae</taxon>
        <taxon>Heliantheae alliance</taxon>
        <taxon>Tageteae</taxon>
        <taxon>Tagetes</taxon>
    </lineage>
</organism>
<evidence type="ECO:0000313" key="2">
    <source>
        <dbReference type="Proteomes" id="UP001229421"/>
    </source>
</evidence>
<keyword evidence="2" id="KW-1185">Reference proteome</keyword>
<reference evidence="1" key="1">
    <citation type="journal article" date="2023" name="bioRxiv">
        <title>Improved chromosome-level genome assembly for marigold (Tagetes erecta).</title>
        <authorList>
            <person name="Jiang F."/>
            <person name="Yuan L."/>
            <person name="Wang S."/>
            <person name="Wang H."/>
            <person name="Xu D."/>
            <person name="Wang A."/>
            <person name="Fan W."/>
        </authorList>
    </citation>
    <scope>NUCLEOTIDE SEQUENCE</scope>
    <source>
        <strain evidence="1">WSJ</strain>
        <tissue evidence="1">Leaf</tissue>
    </source>
</reference>
<name>A0AAD8L2D6_TARER</name>
<accession>A0AAD8L2D6</accession>
<comment type="caution">
    <text evidence="1">The sequence shown here is derived from an EMBL/GenBank/DDBJ whole genome shotgun (WGS) entry which is preliminary data.</text>
</comment>
<gene>
    <name evidence="1" type="ORF">QVD17_10402</name>
</gene>
<proteinExistence type="predicted"/>
<dbReference type="Proteomes" id="UP001229421">
    <property type="component" value="Unassembled WGS sequence"/>
</dbReference>